<dbReference type="AlphaFoldDB" id="A0A4V3D294"/>
<name>A0A4V3D294_9BACT</name>
<proteinExistence type="predicted"/>
<dbReference type="InterPro" id="IPR011055">
    <property type="entry name" value="Dup_hybrid_motif"/>
</dbReference>
<dbReference type="Pfam" id="PF01551">
    <property type="entry name" value="Peptidase_M23"/>
    <property type="match status" value="1"/>
</dbReference>
<accession>A0A4V3D294</accession>
<reference evidence="3 4" key="1">
    <citation type="submission" date="2019-03" db="EMBL/GenBank/DDBJ databases">
        <title>Genomic Encyclopedia of Type Strains, Phase III (KMG-III): the genomes of soil and plant-associated and newly described type strains.</title>
        <authorList>
            <person name="Whitman W."/>
        </authorList>
    </citation>
    <scope>NUCLEOTIDE SEQUENCE [LARGE SCALE GENOMIC DNA]</scope>
    <source>
        <strain evidence="3 4">CECT 8446</strain>
    </source>
</reference>
<dbReference type="Gene3D" id="2.70.70.10">
    <property type="entry name" value="Glucose Permease (Domain IIA)"/>
    <property type="match status" value="1"/>
</dbReference>
<evidence type="ECO:0000313" key="4">
    <source>
        <dbReference type="Proteomes" id="UP000294535"/>
    </source>
</evidence>
<comment type="caution">
    <text evidence="3">The sequence shown here is derived from an EMBL/GenBank/DDBJ whole genome shotgun (WGS) entry which is preliminary data.</text>
</comment>
<dbReference type="CDD" id="cd12797">
    <property type="entry name" value="M23_peptidase"/>
    <property type="match status" value="1"/>
</dbReference>
<dbReference type="SUPFAM" id="SSF51261">
    <property type="entry name" value="Duplicated hybrid motif"/>
    <property type="match status" value="1"/>
</dbReference>
<keyword evidence="3" id="KW-0378">Hydrolase</keyword>
<evidence type="ECO:0000313" key="3">
    <source>
        <dbReference type="EMBL" id="TDQ17490.1"/>
    </source>
</evidence>
<gene>
    <name evidence="3" type="ORF">DFQ04_2144</name>
</gene>
<dbReference type="InterPro" id="IPR016047">
    <property type="entry name" value="M23ase_b-sheet_dom"/>
</dbReference>
<evidence type="ECO:0000256" key="1">
    <source>
        <dbReference type="SAM" id="SignalP"/>
    </source>
</evidence>
<feature type="chain" id="PRO_5020836061" evidence="1">
    <location>
        <begin position="21"/>
        <end position="298"/>
    </location>
</feature>
<feature type="signal peptide" evidence="1">
    <location>
        <begin position="1"/>
        <end position="20"/>
    </location>
</feature>
<dbReference type="OrthoDB" id="1112802at2"/>
<sequence>MIRFTHLLLLFFFANQTLEAQITIETERDKDNNVNFYANNPKEIPYSVILNFSQLQNMTTPAGGNTMAVASPGRTKVATLRPTLAGQGTSYRYSFSYAKGNVYAKSKIDPVYLVPVSEGVVVKAVLNNPLAATVGDESAKGSYVGVSFMFDQPTQIVAPRKGIVSEMKMDAIVDGKNLSFAREENYIEIYHEDGTFTKLTVLKAGSEKVKVGQQVLPGDILAESGGENYSQGPHVRMINIRTVKDNDRLTYQPFPVLFASDKGNLEIKQYVTFSTEHPEEIITMEMSKKELKSYQEGK</sequence>
<keyword evidence="1" id="KW-0732">Signal</keyword>
<feature type="domain" description="M23ase beta-sheet core" evidence="2">
    <location>
        <begin position="145"/>
        <end position="237"/>
    </location>
</feature>
<evidence type="ECO:0000259" key="2">
    <source>
        <dbReference type="Pfam" id="PF01551"/>
    </source>
</evidence>
<protein>
    <submittedName>
        <fullName evidence="3">Murein DD-endopeptidase MepM/ murein hydrolase activator NlpD</fullName>
    </submittedName>
</protein>
<organism evidence="3 4">
    <name type="scientific">Algoriphagus boseongensis</name>
    <dbReference type="NCBI Taxonomy" id="1442587"/>
    <lineage>
        <taxon>Bacteria</taxon>
        <taxon>Pseudomonadati</taxon>
        <taxon>Bacteroidota</taxon>
        <taxon>Cytophagia</taxon>
        <taxon>Cytophagales</taxon>
        <taxon>Cyclobacteriaceae</taxon>
        <taxon>Algoriphagus</taxon>
    </lineage>
</organism>
<dbReference type="RefSeq" id="WP_133555578.1">
    <property type="nucleotide sequence ID" value="NZ_SNYF01000006.1"/>
</dbReference>
<keyword evidence="4" id="KW-1185">Reference proteome</keyword>
<dbReference type="EMBL" id="SNYF01000006">
    <property type="protein sequence ID" value="TDQ17490.1"/>
    <property type="molecule type" value="Genomic_DNA"/>
</dbReference>
<dbReference type="Proteomes" id="UP000294535">
    <property type="component" value="Unassembled WGS sequence"/>
</dbReference>
<dbReference type="GO" id="GO:0016787">
    <property type="term" value="F:hydrolase activity"/>
    <property type="evidence" value="ECO:0007669"/>
    <property type="project" value="UniProtKB-KW"/>
</dbReference>